<organism evidence="2 3">
    <name type="scientific">Aspergillus calidoustus</name>
    <dbReference type="NCBI Taxonomy" id="454130"/>
    <lineage>
        <taxon>Eukaryota</taxon>
        <taxon>Fungi</taxon>
        <taxon>Dikarya</taxon>
        <taxon>Ascomycota</taxon>
        <taxon>Pezizomycotina</taxon>
        <taxon>Eurotiomycetes</taxon>
        <taxon>Eurotiomycetidae</taxon>
        <taxon>Eurotiales</taxon>
        <taxon>Aspergillaceae</taxon>
        <taxon>Aspergillus</taxon>
        <taxon>Aspergillus subgen. Nidulantes</taxon>
    </lineage>
</organism>
<name>A0A0U5CF62_ASPCI</name>
<sequence>MVSFNPLNLFKSTKASDSTEDQNQNPTFDPNTLTMVQPGRTETPSMEANNGVVSEQPGRQEQMEMQLRGGGGGGFCCGVCAGLACFECCEICC</sequence>
<dbReference type="EMBL" id="CDMC01000012">
    <property type="protein sequence ID" value="CEL08842.1"/>
    <property type="molecule type" value="Genomic_DNA"/>
</dbReference>
<keyword evidence="3" id="KW-1185">Reference proteome</keyword>
<dbReference type="OrthoDB" id="4153865at2759"/>
<evidence type="ECO:0000313" key="2">
    <source>
        <dbReference type="EMBL" id="CEL08842.1"/>
    </source>
</evidence>
<evidence type="ECO:0008006" key="4">
    <source>
        <dbReference type="Google" id="ProtNLM"/>
    </source>
</evidence>
<accession>A0A0U5CF62</accession>
<evidence type="ECO:0000256" key="1">
    <source>
        <dbReference type="SAM" id="MobiDB-lite"/>
    </source>
</evidence>
<dbReference type="Proteomes" id="UP000054771">
    <property type="component" value="Unassembled WGS sequence"/>
</dbReference>
<dbReference type="OMA" id="NPNTLTM"/>
<protein>
    <recommendedName>
        <fullName evidence="4">Cysteine-rich transmembrane CYSTM domain-containing protein</fullName>
    </recommendedName>
</protein>
<reference evidence="3" key="1">
    <citation type="journal article" date="2016" name="Genome Announc.">
        <title>Draft genome sequences of fungus Aspergillus calidoustus.</title>
        <authorList>
            <person name="Horn F."/>
            <person name="Linde J."/>
            <person name="Mattern D.J."/>
            <person name="Walther G."/>
            <person name="Guthke R."/>
            <person name="Scherlach K."/>
            <person name="Martin K."/>
            <person name="Brakhage A.A."/>
            <person name="Petzke L."/>
            <person name="Valiante V."/>
        </authorList>
    </citation>
    <scope>NUCLEOTIDE SEQUENCE [LARGE SCALE GENOMIC DNA]</scope>
    <source>
        <strain evidence="3">SF006504</strain>
    </source>
</reference>
<feature type="compositionally biased region" description="Polar residues" evidence="1">
    <location>
        <begin position="10"/>
        <end position="57"/>
    </location>
</feature>
<gene>
    <name evidence="2" type="ORF">ASPCAL11987</name>
</gene>
<proteinExistence type="predicted"/>
<dbReference type="AlphaFoldDB" id="A0A0U5CF62"/>
<feature type="region of interest" description="Disordered" evidence="1">
    <location>
        <begin position="1"/>
        <end position="57"/>
    </location>
</feature>
<evidence type="ECO:0000313" key="3">
    <source>
        <dbReference type="Proteomes" id="UP000054771"/>
    </source>
</evidence>